<protein>
    <submittedName>
        <fullName evidence="3">Uncharacterized protein</fullName>
    </submittedName>
</protein>
<organism evidence="3 4">
    <name type="scientific">Apiospora aurea</name>
    <dbReference type="NCBI Taxonomy" id="335848"/>
    <lineage>
        <taxon>Eukaryota</taxon>
        <taxon>Fungi</taxon>
        <taxon>Dikarya</taxon>
        <taxon>Ascomycota</taxon>
        <taxon>Pezizomycotina</taxon>
        <taxon>Sordariomycetes</taxon>
        <taxon>Xylariomycetidae</taxon>
        <taxon>Amphisphaeriales</taxon>
        <taxon>Apiosporaceae</taxon>
        <taxon>Apiospora</taxon>
    </lineage>
</organism>
<feature type="signal peptide" evidence="2">
    <location>
        <begin position="1"/>
        <end position="23"/>
    </location>
</feature>
<dbReference type="GeneID" id="92082076"/>
<keyword evidence="4" id="KW-1185">Reference proteome</keyword>
<feature type="chain" id="PRO_5047048809" evidence="2">
    <location>
        <begin position="24"/>
        <end position="226"/>
    </location>
</feature>
<feature type="region of interest" description="Disordered" evidence="1">
    <location>
        <begin position="78"/>
        <end position="97"/>
    </location>
</feature>
<keyword evidence="2" id="KW-0732">Signal</keyword>
<accession>A0ABR1Q0Z9</accession>
<comment type="caution">
    <text evidence="3">The sequence shown here is derived from an EMBL/GenBank/DDBJ whole genome shotgun (WGS) entry which is preliminary data.</text>
</comment>
<dbReference type="RefSeq" id="XP_066695710.1">
    <property type="nucleotide sequence ID" value="XM_066849014.1"/>
</dbReference>
<sequence>MRPNTATIFVTALGALYNTPACAQRQRVAQTTTPIMVHGAVNAADAQKGNNAMIESVLPPSNASSLNAASANATFIPGADVVPTGQPDPDAKPEPPKKAPIPIAALLYAGPPGPKQCRGSPMVRIPISRRVSNTTAPQCYNIPRLPANCGTFMAEKEDGCEARVFADWDCKEFENLVVFMPELRTVGGIIRSVEVRCGVEAVEPAPLNMGALGAAQPKPKPKPGSQ</sequence>
<gene>
    <name evidence="3" type="ORF">PG986_012792</name>
</gene>
<evidence type="ECO:0000256" key="2">
    <source>
        <dbReference type="SAM" id="SignalP"/>
    </source>
</evidence>
<evidence type="ECO:0000256" key="1">
    <source>
        <dbReference type="SAM" id="MobiDB-lite"/>
    </source>
</evidence>
<reference evidence="3 4" key="1">
    <citation type="submission" date="2023-01" db="EMBL/GenBank/DDBJ databases">
        <title>Analysis of 21 Apiospora genomes using comparative genomics revels a genus with tremendous synthesis potential of carbohydrate active enzymes and secondary metabolites.</title>
        <authorList>
            <person name="Sorensen T."/>
        </authorList>
    </citation>
    <scope>NUCLEOTIDE SEQUENCE [LARGE SCALE GENOMIC DNA]</scope>
    <source>
        <strain evidence="3 4">CBS 24483</strain>
    </source>
</reference>
<dbReference type="EMBL" id="JAQQWE010000008">
    <property type="protein sequence ID" value="KAK7943679.1"/>
    <property type="molecule type" value="Genomic_DNA"/>
</dbReference>
<proteinExistence type="predicted"/>
<evidence type="ECO:0000313" key="3">
    <source>
        <dbReference type="EMBL" id="KAK7943679.1"/>
    </source>
</evidence>
<dbReference type="Proteomes" id="UP001391051">
    <property type="component" value="Unassembled WGS sequence"/>
</dbReference>
<name>A0ABR1Q0Z9_9PEZI</name>
<evidence type="ECO:0000313" key="4">
    <source>
        <dbReference type="Proteomes" id="UP001391051"/>
    </source>
</evidence>